<gene>
    <name evidence="1" type="ORF">MLD38_008787</name>
</gene>
<accession>A0ACB9RVM6</accession>
<sequence length="803" mass="89762">MSVSNATGRGQNSMCPPQWNVTTMVWNSRGVLFGEDLFREHFMMFAAQFIIFSLANQAIYLVLRPLKQPKFVCSVLTGILVGPNVLGKVVPQFKEAIYPSYEMMVMRTVGTIAITYFIFIVAVKTDITVIFGKFRHSVWSGILSVAFPFGTSLLLSSKIHVDGMKPSQYFHNLFAAGMSVSRFATLTYSIDELNLMSSELGQLAMSASIPSELFTYMWLLLGIFTRQRSAKESMFAAGAVTFFVVFMVFALRPLLLSVIARTPEGRPMKEVFVTGVLLGAMFITGISDMLGAVNLGVLVLGLIVPDGPPLGSAIVEKAELFVMEYLMPSFYIVVGYNMDISAIKSQDWKAMLGIVATSNIAKFVGAMVPALWCTPHERHAVVIGLMASFKGPFDLFLFGRWLKREELDKSTYAIVVITEVITTAIVSPLVQKMHKKCMDLETQAYKHLRAIQTIPKDSEFRMLFCIQGEEDVPAIISILESINSSPSSKLCAYMIHLQELVGRAMPVFISHNEHHGQQIKSKSHFHMSRAFENYLRNSDGQLVIKTFTMIAPFKTMHMDICRLARKELVPVIIVPFHQNSLNAATTDAMKQVAAFRSINTNVQDHSPCTVGILVDKGMRRCMPNNRTEFSCEVAVLFLGGQDDREGLALGARMSGHPGVKLFVLRLVVDRKETELEDVMEKKADNAILAAFRQTADQNDRVSFREVAVDDIARIMSEVQGLGDRFDLIIVGRQRQSTRKLFDTSEWSENPELGGIGDMIASRDFRGTHTSLLVLQHYEINSDPSNRYATEYEENYLLDPSGRF</sequence>
<evidence type="ECO:0000313" key="2">
    <source>
        <dbReference type="Proteomes" id="UP001057402"/>
    </source>
</evidence>
<keyword evidence="2" id="KW-1185">Reference proteome</keyword>
<proteinExistence type="predicted"/>
<protein>
    <submittedName>
        <fullName evidence="1">Uncharacterized protein</fullName>
    </submittedName>
</protein>
<name>A0ACB9RVM6_9MYRT</name>
<comment type="caution">
    <text evidence="1">The sequence shown here is derived from an EMBL/GenBank/DDBJ whole genome shotgun (WGS) entry which is preliminary data.</text>
</comment>
<evidence type="ECO:0000313" key="1">
    <source>
        <dbReference type="EMBL" id="KAI4382884.1"/>
    </source>
</evidence>
<dbReference type="EMBL" id="CM042882">
    <property type="protein sequence ID" value="KAI4382884.1"/>
    <property type="molecule type" value="Genomic_DNA"/>
</dbReference>
<reference evidence="2" key="1">
    <citation type="journal article" date="2023" name="Front. Plant Sci.">
        <title>Chromosomal-level genome assembly of Melastoma candidum provides insights into trichome evolution.</title>
        <authorList>
            <person name="Zhong Y."/>
            <person name="Wu W."/>
            <person name="Sun C."/>
            <person name="Zou P."/>
            <person name="Liu Y."/>
            <person name="Dai S."/>
            <person name="Zhou R."/>
        </authorList>
    </citation>
    <scope>NUCLEOTIDE SEQUENCE [LARGE SCALE GENOMIC DNA]</scope>
</reference>
<organism evidence="1 2">
    <name type="scientific">Melastoma candidum</name>
    <dbReference type="NCBI Taxonomy" id="119954"/>
    <lineage>
        <taxon>Eukaryota</taxon>
        <taxon>Viridiplantae</taxon>
        <taxon>Streptophyta</taxon>
        <taxon>Embryophyta</taxon>
        <taxon>Tracheophyta</taxon>
        <taxon>Spermatophyta</taxon>
        <taxon>Magnoliopsida</taxon>
        <taxon>eudicotyledons</taxon>
        <taxon>Gunneridae</taxon>
        <taxon>Pentapetalae</taxon>
        <taxon>rosids</taxon>
        <taxon>malvids</taxon>
        <taxon>Myrtales</taxon>
        <taxon>Melastomataceae</taxon>
        <taxon>Melastomatoideae</taxon>
        <taxon>Melastomateae</taxon>
        <taxon>Melastoma</taxon>
    </lineage>
</organism>
<dbReference type="Proteomes" id="UP001057402">
    <property type="component" value="Chromosome 3"/>
</dbReference>